<evidence type="ECO:0000313" key="6">
    <source>
        <dbReference type="EMBL" id="OAE25227.1"/>
    </source>
</evidence>
<comment type="caution">
    <text evidence="6">The sequence shown here is derived from an EMBL/GenBank/DDBJ whole genome shotgun (WGS) entry which is preliminary data.</text>
</comment>
<dbReference type="GO" id="GO:0030992">
    <property type="term" value="C:intraciliary transport particle B"/>
    <property type="evidence" value="ECO:0007669"/>
    <property type="project" value="TreeGrafter"/>
</dbReference>
<dbReference type="Proteomes" id="UP000077202">
    <property type="component" value="Unassembled WGS sequence"/>
</dbReference>
<accession>A0A176VWU2</accession>
<organism evidence="6 7">
    <name type="scientific">Marchantia polymorpha subsp. ruderalis</name>
    <dbReference type="NCBI Taxonomy" id="1480154"/>
    <lineage>
        <taxon>Eukaryota</taxon>
        <taxon>Viridiplantae</taxon>
        <taxon>Streptophyta</taxon>
        <taxon>Embryophyta</taxon>
        <taxon>Marchantiophyta</taxon>
        <taxon>Marchantiopsida</taxon>
        <taxon>Marchantiidae</taxon>
        <taxon>Marchantiales</taxon>
        <taxon>Marchantiaceae</taxon>
        <taxon>Marchantia</taxon>
    </lineage>
</organism>
<sequence>MEINESLSTQTVITNLLLEEVDLKKEMATNGTTTLYTMKSRGWNSSKQQSRKFDDAGSSSSSRQESTSKPFFPRKKMKCFYCKKRGHLLKEFQKKKQESSSSHSTANAEHRLFVTGLSSIGADPTWYEDSGATQHMAYNRNAFVDYRELSSEEFIYLCEDSLQPILVKGNVLIFLNDGTKRMIPDVLHIRALRKNLFSLTQHVLQGGGLVIKPDHCIVQDKMGNTIVRCIIENKLIRLGMTSTKTLAAYANASYSAVNTAELTTYQWHLKLGHMSLPRMQQLKHQHMGRGFENSKGYRLQRKDSHTIIESRSLRFMPLAVRESNFPHQQTSAVPPDQQQGFTPFRLLPLSSSTAPDCRFRYHHQKCQQQAGHPQWEPSLRLIRGAHGSLGRILMIRFETSSSYWVNSEFKILHLRAQLLNLLTLQQRGRLHPLPTQSILSFEGERVKKRVEKYDQLLEKRKKKHRGLVSYGETRKEPTTYQDALRGGDSVKWKEAMEDEFSSLKKNQTWTLTKLPAGKNVVGCKWVLKLKYKPDSFLDRYKARLVAKGYSQVYGIDFSETFLLGDIFTVVKMTSIRVLMAPAAQNNVELHQMDVKTALLNGLLDEETAFTRANADQNVYMYSQENAFVYLALHVDDCILASDSLHLLTNVKEKLKTEFDMVDLEEIHHCLVGESEEIKDIPYQAAVGSLMWATEAEYAEALSKFNEALNVVGFQPELAYNKALCLYHLKLYDSASKILAEIFEDGVREHPELSVGSHIEGMDLRSVGNSQTLKESALVEAFNLKAAIEYLHSNFEAAKEALDDMPPRSEEELDCVTLHNQALMNMDKDPTSGFRKLNFLLQSPPFPPETFGNLLLLYCKPSHGFYDLAADVLAENAELAFKYLSQDLYDFLDATILTQTSTEDAYKKFNELANKHGETLRCLTKQIQNARMSREQDAYKKAVTKYEEALEDNRFKEAIHYYEPIVKKAEHNLFNVTAIVLANLCVCYIMTSRNEEAEELMRKIEKEEERAQYEDPEKQNLHLCIVNLVIGTLYCAKQNFEFGIGRIIKSLEPYGKKIEHDTWFYARRCFLALIDNLAKQMIVLKDATYADIDAFMDAAELYGKSIVTTDEKSSVNSAAVYSLAAPNLVAAPVTRRTVSQEARMLKFMFLKARD</sequence>
<feature type="domain" description="Retrovirus-related Pol polyprotein from transposon TNT 1-94-like beta-barrel" evidence="5">
    <location>
        <begin position="126"/>
        <end position="203"/>
    </location>
</feature>
<keyword evidence="7" id="KW-1185">Reference proteome</keyword>
<feature type="compositionally biased region" description="Polar residues" evidence="3">
    <location>
        <begin position="39"/>
        <end position="48"/>
    </location>
</feature>
<dbReference type="Pfam" id="PF07727">
    <property type="entry name" value="RVT_2"/>
    <property type="match status" value="1"/>
</dbReference>
<dbReference type="EMBL" id="LVLJ01002376">
    <property type="protein sequence ID" value="OAE25227.1"/>
    <property type="molecule type" value="Genomic_DNA"/>
</dbReference>
<keyword evidence="1" id="KW-0677">Repeat</keyword>
<feature type="compositionally biased region" description="Low complexity" evidence="3">
    <location>
        <begin position="58"/>
        <end position="68"/>
    </location>
</feature>
<dbReference type="GO" id="GO:0042073">
    <property type="term" value="P:intraciliary transport"/>
    <property type="evidence" value="ECO:0007669"/>
    <property type="project" value="TreeGrafter"/>
</dbReference>
<name>A0A176VWU2_MARPO</name>
<evidence type="ECO:0000256" key="2">
    <source>
        <dbReference type="ARBA" id="ARBA00022803"/>
    </source>
</evidence>
<protein>
    <submittedName>
        <fullName evidence="6">Uncharacterized protein</fullName>
    </submittedName>
</protein>
<dbReference type="GO" id="GO:0005879">
    <property type="term" value="C:axonemal microtubule"/>
    <property type="evidence" value="ECO:0007669"/>
    <property type="project" value="TreeGrafter"/>
</dbReference>
<evidence type="ECO:0000259" key="4">
    <source>
        <dbReference type="Pfam" id="PF07727"/>
    </source>
</evidence>
<evidence type="ECO:0000256" key="3">
    <source>
        <dbReference type="SAM" id="MobiDB-lite"/>
    </source>
</evidence>
<dbReference type="PANTHER" id="PTHR20931:SF0">
    <property type="entry name" value="TETRATRICOPEPTIDE REPEAT PROTEIN 30"/>
    <property type="match status" value="1"/>
</dbReference>
<evidence type="ECO:0000259" key="5">
    <source>
        <dbReference type="Pfam" id="PF22936"/>
    </source>
</evidence>
<dbReference type="PANTHER" id="PTHR20931">
    <property type="entry name" value="TETRATRICOPEPTIDE REPEAT PROTEIN 30"/>
    <property type="match status" value="1"/>
</dbReference>
<dbReference type="Gene3D" id="4.10.60.10">
    <property type="entry name" value="Zinc finger, CCHC-type"/>
    <property type="match status" value="1"/>
</dbReference>
<dbReference type="InterPro" id="IPR013103">
    <property type="entry name" value="RVT_2"/>
</dbReference>
<dbReference type="SUPFAM" id="SSF48452">
    <property type="entry name" value="TPR-like"/>
    <property type="match status" value="1"/>
</dbReference>
<evidence type="ECO:0000256" key="1">
    <source>
        <dbReference type="ARBA" id="ARBA00022737"/>
    </source>
</evidence>
<dbReference type="GO" id="GO:0120170">
    <property type="term" value="F:intraciliary transport particle B binding"/>
    <property type="evidence" value="ECO:0007669"/>
    <property type="project" value="TreeGrafter"/>
</dbReference>
<feature type="region of interest" description="Disordered" evidence="3">
    <location>
        <begin position="39"/>
        <end position="70"/>
    </location>
</feature>
<feature type="domain" description="Reverse transcriptase Ty1/copia-type" evidence="4">
    <location>
        <begin position="506"/>
        <end position="606"/>
    </location>
</feature>
<keyword evidence="2" id="KW-0802">TPR repeat</keyword>
<dbReference type="InterPro" id="IPR054722">
    <property type="entry name" value="PolX-like_BBD"/>
</dbReference>
<evidence type="ECO:0000313" key="7">
    <source>
        <dbReference type="Proteomes" id="UP000077202"/>
    </source>
</evidence>
<dbReference type="Gene3D" id="1.25.40.10">
    <property type="entry name" value="Tetratricopeptide repeat domain"/>
    <property type="match status" value="1"/>
</dbReference>
<dbReference type="AlphaFoldDB" id="A0A176VWU2"/>
<gene>
    <name evidence="6" type="ORF">AXG93_2210s1110</name>
</gene>
<proteinExistence type="predicted"/>
<dbReference type="InterPro" id="IPR011990">
    <property type="entry name" value="TPR-like_helical_dom_sf"/>
</dbReference>
<dbReference type="InterPro" id="IPR039941">
    <property type="entry name" value="TT30"/>
</dbReference>
<dbReference type="Pfam" id="PF22936">
    <property type="entry name" value="Pol_BBD"/>
    <property type="match status" value="1"/>
</dbReference>
<reference evidence="6" key="1">
    <citation type="submission" date="2016-03" db="EMBL/GenBank/DDBJ databases">
        <title>Mechanisms controlling the formation of the plant cell surface in tip-growing cells are functionally conserved among land plants.</title>
        <authorList>
            <person name="Honkanen S."/>
            <person name="Jones V.A."/>
            <person name="Morieri G."/>
            <person name="Champion C."/>
            <person name="Hetherington A.J."/>
            <person name="Kelly S."/>
            <person name="Saint-Marcoux D."/>
            <person name="Proust H."/>
            <person name="Prescott H."/>
            <person name="Dolan L."/>
        </authorList>
    </citation>
    <scope>NUCLEOTIDE SEQUENCE [LARGE SCALE GENOMIC DNA]</scope>
    <source>
        <tissue evidence="6">Whole gametophyte</tissue>
    </source>
</reference>